<gene>
    <name evidence="3" type="ORF">Plil01_001853200</name>
</gene>
<keyword evidence="2" id="KW-0732">Signal</keyword>
<dbReference type="PANTHER" id="PTHR33266:SF1">
    <property type="entry name" value="F-BOX DOMAIN-CONTAINING PROTEIN"/>
    <property type="match status" value="1"/>
</dbReference>
<dbReference type="PANTHER" id="PTHR33266">
    <property type="entry name" value="CHROMOSOME 15, WHOLE GENOME SHOTGUN SEQUENCE"/>
    <property type="match status" value="1"/>
</dbReference>
<feature type="signal peptide" evidence="2">
    <location>
        <begin position="1"/>
        <end position="18"/>
    </location>
</feature>
<reference evidence="3" key="1">
    <citation type="submission" date="2023-04" db="EMBL/GenBank/DDBJ databases">
        <title>Phytophthora lilii NBRC 32176.</title>
        <authorList>
            <person name="Ichikawa N."/>
            <person name="Sato H."/>
            <person name="Tonouchi N."/>
        </authorList>
    </citation>
    <scope>NUCLEOTIDE SEQUENCE</scope>
    <source>
        <strain evidence="3">NBRC 32176</strain>
    </source>
</reference>
<evidence type="ECO:0000256" key="2">
    <source>
        <dbReference type="SAM" id="SignalP"/>
    </source>
</evidence>
<comment type="caution">
    <text evidence="3">The sequence shown here is derived from an EMBL/GenBank/DDBJ whole genome shotgun (WGS) entry which is preliminary data.</text>
</comment>
<dbReference type="AlphaFoldDB" id="A0A9W7D985"/>
<dbReference type="OrthoDB" id="94624at2759"/>
<evidence type="ECO:0000313" key="4">
    <source>
        <dbReference type="Proteomes" id="UP001165083"/>
    </source>
</evidence>
<accession>A0A9W7D985</accession>
<feature type="chain" id="PRO_5040921968" evidence="2">
    <location>
        <begin position="19"/>
        <end position="415"/>
    </location>
</feature>
<protein>
    <submittedName>
        <fullName evidence="3">Unnamed protein product</fullName>
    </submittedName>
</protein>
<feature type="region of interest" description="Disordered" evidence="1">
    <location>
        <begin position="377"/>
        <end position="415"/>
    </location>
</feature>
<feature type="compositionally biased region" description="Polar residues" evidence="1">
    <location>
        <begin position="403"/>
        <end position="415"/>
    </location>
</feature>
<dbReference type="Proteomes" id="UP001165083">
    <property type="component" value="Unassembled WGS sequence"/>
</dbReference>
<keyword evidence="4" id="KW-1185">Reference proteome</keyword>
<sequence length="415" mass="46212">MFTGFISILTKLLEYLAGMDKMTAYKAVVKGNDTYAWRALVSMGRPMWKSAFNALMVMHGDEMIAAASVVDLAARKLLLGRDFCSARSYANETTMFGVASMLCPLGLRQYSKSVLGSRVIADFMAVLAYVNFKGDGQLSSYSSDPVLALGAWYAAGSPLSKYMIPQLRMLLTGEALDTGGMSEVVARIVLLLAMDSCVVKGTKSQGHATRDFMGQFVSVRVFMDVLVGPDPPLKVNRLQTADQNTKIAFDAWQDKWDDWQLRFSHFVQLMCEPTEETLWVLLGRRAAGILPRNHSGVNLVISIFHREKCEVSVMLVQVKDLANHDPESARDSMSPHSVFSEKNSLRMIHPCDAIRLDMGLREDEEQFVRCESVNMISEEKEQRRRKPHPAAPQQRNSDAHAQHLTTASSPGTDFT</sequence>
<name>A0A9W7D985_9STRA</name>
<organism evidence="3 4">
    <name type="scientific">Phytophthora lilii</name>
    <dbReference type="NCBI Taxonomy" id="2077276"/>
    <lineage>
        <taxon>Eukaryota</taxon>
        <taxon>Sar</taxon>
        <taxon>Stramenopiles</taxon>
        <taxon>Oomycota</taxon>
        <taxon>Peronosporomycetes</taxon>
        <taxon>Peronosporales</taxon>
        <taxon>Peronosporaceae</taxon>
        <taxon>Phytophthora</taxon>
    </lineage>
</organism>
<dbReference type="EMBL" id="BSXW01012518">
    <property type="protein sequence ID" value="GMF65954.1"/>
    <property type="molecule type" value="Genomic_DNA"/>
</dbReference>
<evidence type="ECO:0000313" key="3">
    <source>
        <dbReference type="EMBL" id="GMF65954.1"/>
    </source>
</evidence>
<evidence type="ECO:0000256" key="1">
    <source>
        <dbReference type="SAM" id="MobiDB-lite"/>
    </source>
</evidence>
<proteinExistence type="predicted"/>